<dbReference type="Proteomes" id="UP000325558">
    <property type="component" value="Unassembled WGS sequence"/>
</dbReference>
<reference evidence="1" key="2">
    <citation type="submission" date="2019-04" db="EMBL/GenBank/DDBJ databases">
        <title>Friends and foes A comparative genomics study of 23 Aspergillus species from section Flavi.</title>
        <authorList>
            <consortium name="DOE Joint Genome Institute"/>
            <person name="Kjaerbolling I."/>
            <person name="Vesth T."/>
            <person name="Frisvad J.C."/>
            <person name="Nybo J.L."/>
            <person name="Theobald S."/>
            <person name="Kildgaard S."/>
            <person name="Isbrandt T."/>
            <person name="Kuo A."/>
            <person name="Sato A."/>
            <person name="Lyhne E.K."/>
            <person name="Kogle M.E."/>
            <person name="Wiebenga A."/>
            <person name="Kun R.S."/>
            <person name="Lubbers R.J."/>
            <person name="Makela M.R."/>
            <person name="Barry K."/>
            <person name="Chovatia M."/>
            <person name="Clum A."/>
            <person name="Daum C."/>
            <person name="Haridas S."/>
            <person name="He G."/>
            <person name="LaButti K."/>
            <person name="Lipzen A."/>
            <person name="Mondo S."/>
            <person name="Riley R."/>
            <person name="Salamov A."/>
            <person name="Simmons B.A."/>
            <person name="Magnuson J.K."/>
            <person name="Henrissat B."/>
            <person name="Mortensen U.H."/>
            <person name="Larsen T.O."/>
            <person name="Devries R.P."/>
            <person name="Grigoriev I.V."/>
            <person name="Machida M."/>
            <person name="Baker S.E."/>
            <person name="Andersen M.R."/>
        </authorList>
    </citation>
    <scope>NUCLEOTIDE SEQUENCE</scope>
    <source>
        <strain evidence="1">CBS 117612</strain>
    </source>
</reference>
<protein>
    <submittedName>
        <fullName evidence="1">SUKH-4 immunity protein-domain-containing protein</fullName>
    </submittedName>
</protein>
<dbReference type="AlphaFoldDB" id="A0A2G7GDK9"/>
<evidence type="ECO:0000313" key="3">
    <source>
        <dbReference type="Proteomes" id="UP000231358"/>
    </source>
</evidence>
<sequence length="268" mass="30656">MGLLHIPPEIVLFIYQGLNTTTDAYNFALSCRSAYIVFYDAYYRGKIFQSILNNLINAAAPSRAWLEACFGANTLWQPTESDIDGLVHDRTREFLLNVGFPAFKLEGITFESLHLTNEAKSSPKHYILTDDNELEMHRMPCSLAQCSDVYFHIGNVNDCMVMVDADDGDVWLWEPDHVRYGGAGFYIYDCPWRNTVAWSLDSFAMLFGAVVALVRDLRAAPWRSSSWGLQTRRGLLDELRERINECDYVVAEDISGFWHHLFKDLGEE</sequence>
<organism evidence="2 3">
    <name type="scientific">Aspergillus arachidicola</name>
    <dbReference type="NCBI Taxonomy" id="656916"/>
    <lineage>
        <taxon>Eukaryota</taxon>
        <taxon>Fungi</taxon>
        <taxon>Dikarya</taxon>
        <taxon>Ascomycota</taxon>
        <taxon>Pezizomycotina</taxon>
        <taxon>Eurotiomycetes</taxon>
        <taxon>Eurotiomycetidae</taxon>
        <taxon>Eurotiales</taxon>
        <taxon>Aspergillaceae</taxon>
        <taxon>Aspergillus</taxon>
        <taxon>Aspergillus subgen. Circumdati</taxon>
    </lineage>
</organism>
<proteinExistence type="predicted"/>
<evidence type="ECO:0000313" key="2">
    <source>
        <dbReference type="EMBL" id="PIG90141.1"/>
    </source>
</evidence>
<dbReference type="OrthoDB" id="4474617at2759"/>
<dbReference type="EMBL" id="ML737124">
    <property type="protein sequence ID" value="KAE8344352.1"/>
    <property type="molecule type" value="Genomic_DNA"/>
</dbReference>
<evidence type="ECO:0000313" key="1">
    <source>
        <dbReference type="EMBL" id="KAE8344352.1"/>
    </source>
</evidence>
<dbReference type="Pfam" id="PF14435">
    <property type="entry name" value="SUKH-4"/>
    <property type="match status" value="1"/>
</dbReference>
<reference evidence="2 3" key="1">
    <citation type="submission" date="2017-05" db="EMBL/GenBank/DDBJ databases">
        <title>Genome sequence for an aflatoxigenic pathogen of Argentinian peanut, Aspergillus arachidicola.</title>
        <authorList>
            <person name="Moore G."/>
            <person name="Beltz S.B."/>
            <person name="Mack B.M."/>
        </authorList>
    </citation>
    <scope>NUCLEOTIDE SEQUENCE [LARGE SCALE GENOMIC DNA]</scope>
    <source>
        <strain evidence="2 3">CBS 117610</strain>
    </source>
</reference>
<gene>
    <name evidence="2" type="ORF">AARAC_001887</name>
    <name evidence="1" type="ORF">BDV24DRAFT_160495</name>
</gene>
<accession>A0A2G7GDK9</accession>
<dbReference type="EMBL" id="NEXV01000020">
    <property type="protein sequence ID" value="PIG90141.1"/>
    <property type="molecule type" value="Genomic_DNA"/>
</dbReference>
<dbReference type="InterPro" id="IPR025851">
    <property type="entry name" value="SUKH-4"/>
</dbReference>
<dbReference type="Proteomes" id="UP000231358">
    <property type="component" value="Unassembled WGS sequence"/>
</dbReference>
<keyword evidence="3" id="KW-1185">Reference proteome</keyword>
<name>A0A2G7GDK9_9EURO</name>